<feature type="transmembrane region" description="Helical" evidence="1">
    <location>
        <begin position="100"/>
        <end position="125"/>
    </location>
</feature>
<sequence length="251" mass="28408">MSIRRTGLKRAAALAFLMISFYVLRTAGSRPEAAEREAETEPDRSKREAFWEPYKIAIAAFYAICVQRAFETSVQKFTADPPRIRFDSGGLEAHIESDQVVLVCQLLAVLTWMGLFYINNVRLYFLIPVGRSIRRALAHMTLTAALAQFYFLAATIGSPSVNQLLLISGILFTDAMFPIVIGPVLSSRLRTVWVIRGIVQTSSIFWILFFVPPVHYVRVEWSAIMLFLMLVQLFILAPLESRARRRMAASL</sequence>
<organism evidence="2 3">
    <name type="scientific">Streptomyces koelreuteriae</name>
    <dbReference type="NCBI Taxonomy" id="2838015"/>
    <lineage>
        <taxon>Bacteria</taxon>
        <taxon>Bacillati</taxon>
        <taxon>Actinomycetota</taxon>
        <taxon>Actinomycetes</taxon>
        <taxon>Kitasatosporales</taxon>
        <taxon>Streptomycetaceae</taxon>
        <taxon>Streptomyces</taxon>
    </lineage>
</organism>
<reference evidence="3" key="1">
    <citation type="submission" date="2021-05" db="EMBL/GenBank/DDBJ databases">
        <title>Direct Submission.</title>
        <authorList>
            <person name="Li K."/>
            <person name="Gao J."/>
        </authorList>
    </citation>
    <scope>NUCLEOTIDE SEQUENCE [LARGE SCALE GENOMIC DNA]</scope>
    <source>
        <strain evidence="3">MG62</strain>
    </source>
</reference>
<keyword evidence="1" id="KW-0472">Membrane</keyword>
<dbReference type="Proteomes" id="UP000679629">
    <property type="component" value="Chromosome"/>
</dbReference>
<feature type="transmembrane region" description="Helical" evidence="1">
    <location>
        <begin position="164"/>
        <end position="186"/>
    </location>
</feature>
<accession>A0ABX8FUE7</accession>
<feature type="transmembrane region" description="Helical" evidence="1">
    <location>
        <begin position="137"/>
        <end position="158"/>
    </location>
</feature>
<evidence type="ECO:0000313" key="3">
    <source>
        <dbReference type="Proteomes" id="UP000679629"/>
    </source>
</evidence>
<keyword evidence="1" id="KW-1133">Transmembrane helix</keyword>
<feature type="transmembrane region" description="Helical" evidence="1">
    <location>
        <begin position="221"/>
        <end position="239"/>
    </location>
</feature>
<name>A0ABX8FUE7_9ACTN</name>
<proteinExistence type="predicted"/>
<keyword evidence="3" id="KW-1185">Reference proteome</keyword>
<protein>
    <submittedName>
        <fullName evidence="2">Uncharacterized protein</fullName>
    </submittedName>
</protein>
<dbReference type="EMBL" id="CP075896">
    <property type="protein sequence ID" value="QWB24835.1"/>
    <property type="molecule type" value="Genomic_DNA"/>
</dbReference>
<evidence type="ECO:0000256" key="1">
    <source>
        <dbReference type="SAM" id="Phobius"/>
    </source>
</evidence>
<dbReference type="RefSeq" id="WP_215120668.1">
    <property type="nucleotide sequence ID" value="NZ_CP075896.1"/>
</dbReference>
<keyword evidence="1" id="KW-0812">Transmembrane</keyword>
<feature type="transmembrane region" description="Helical" evidence="1">
    <location>
        <begin position="193"/>
        <end position="215"/>
    </location>
</feature>
<gene>
    <name evidence="2" type="ORF">KJK29_20880</name>
</gene>
<evidence type="ECO:0000313" key="2">
    <source>
        <dbReference type="EMBL" id="QWB24835.1"/>
    </source>
</evidence>